<proteinExistence type="predicted"/>
<dbReference type="KEGG" id="ima:PO878_17575"/>
<dbReference type="Proteomes" id="UP001216390">
    <property type="component" value="Chromosome"/>
</dbReference>
<dbReference type="SMART" id="SM00858">
    <property type="entry name" value="SAF"/>
    <property type="match status" value="1"/>
</dbReference>
<dbReference type="Pfam" id="PF08666">
    <property type="entry name" value="SAF"/>
    <property type="match status" value="1"/>
</dbReference>
<dbReference type="InterPro" id="IPR013974">
    <property type="entry name" value="SAF"/>
</dbReference>
<reference evidence="2" key="1">
    <citation type="submission" date="2023-01" db="EMBL/GenBank/DDBJ databases">
        <title>The diversity of Class Acidimicrobiia in South China Sea sediment environments and the proposal of Iamia marina sp. nov., a novel species of the genus Iamia.</title>
        <authorList>
            <person name="He Y."/>
            <person name="Tian X."/>
        </authorList>
    </citation>
    <scope>NUCLEOTIDE SEQUENCE</scope>
    <source>
        <strain evidence="2">DSM 19957</strain>
    </source>
</reference>
<protein>
    <submittedName>
        <fullName evidence="2">SAF domain-containing protein</fullName>
    </submittedName>
</protein>
<dbReference type="AlphaFoldDB" id="A0AAE9Y8A6"/>
<evidence type="ECO:0000259" key="1">
    <source>
        <dbReference type="SMART" id="SM00858"/>
    </source>
</evidence>
<keyword evidence="3" id="KW-1185">Reference proteome</keyword>
<dbReference type="CDD" id="cd11614">
    <property type="entry name" value="SAF_CpaB_FlgA_like"/>
    <property type="match status" value="1"/>
</dbReference>
<dbReference type="RefSeq" id="WP_272735836.1">
    <property type="nucleotide sequence ID" value="NZ_CP116942.1"/>
</dbReference>
<dbReference type="EMBL" id="CP116942">
    <property type="protein sequence ID" value="WCO66313.1"/>
    <property type="molecule type" value="Genomic_DNA"/>
</dbReference>
<evidence type="ECO:0000313" key="2">
    <source>
        <dbReference type="EMBL" id="WCO66313.1"/>
    </source>
</evidence>
<feature type="domain" description="SAF" evidence="1">
    <location>
        <begin position="29"/>
        <end position="92"/>
    </location>
</feature>
<sequence>MPQVAIGLLVTLGFALAALLVHLGSASRVPALAVAGDVDRGDVITESDISVVHIASEGGFTHLGQSDLGRVVGQTALVDLRAGTLLTTDVVAEGAVLEEGQGIVGLLLDPGQYPASGITPGDTVHVVRSATDVPEAETAPTDPVIARNATVSAVEELGGDQRLVSIVTDEADAASVAAAAGAGSLRLVMVSR</sequence>
<organism evidence="2 3">
    <name type="scientific">Iamia majanohamensis</name>
    <dbReference type="NCBI Taxonomy" id="467976"/>
    <lineage>
        <taxon>Bacteria</taxon>
        <taxon>Bacillati</taxon>
        <taxon>Actinomycetota</taxon>
        <taxon>Acidimicrobiia</taxon>
        <taxon>Acidimicrobiales</taxon>
        <taxon>Iamiaceae</taxon>
        <taxon>Iamia</taxon>
    </lineage>
</organism>
<name>A0AAE9Y8A6_9ACTN</name>
<evidence type="ECO:0000313" key="3">
    <source>
        <dbReference type="Proteomes" id="UP001216390"/>
    </source>
</evidence>
<accession>A0AAE9Y8A6</accession>
<gene>
    <name evidence="2" type="ORF">PO878_17575</name>
</gene>